<feature type="transmembrane region" description="Helical" evidence="8">
    <location>
        <begin position="235"/>
        <end position="262"/>
    </location>
</feature>
<name>A0A1I5ZWD3_9BACI</name>
<keyword evidence="5 8" id="KW-0812">Transmembrane</keyword>
<feature type="transmembrane region" description="Helical" evidence="8">
    <location>
        <begin position="455"/>
        <end position="475"/>
    </location>
</feature>
<feature type="transmembrane region" description="Helical" evidence="8">
    <location>
        <begin position="81"/>
        <end position="100"/>
    </location>
</feature>
<feature type="transmembrane region" description="Helical" evidence="8">
    <location>
        <begin position="53"/>
        <end position="74"/>
    </location>
</feature>
<feature type="domain" description="Glycosyltransferase RgtA/B/C/D-like" evidence="9">
    <location>
        <begin position="144"/>
        <end position="271"/>
    </location>
</feature>
<keyword evidence="2" id="KW-1003">Cell membrane</keyword>
<evidence type="ECO:0000256" key="5">
    <source>
        <dbReference type="ARBA" id="ARBA00022692"/>
    </source>
</evidence>
<dbReference type="RefSeq" id="WP_061804762.1">
    <property type="nucleotide sequence ID" value="NZ_FOXX01000005.1"/>
</dbReference>
<feature type="transmembrane region" description="Helical" evidence="8">
    <location>
        <begin position="282"/>
        <end position="305"/>
    </location>
</feature>
<accession>A0A1I5ZWD3</accession>
<evidence type="ECO:0000256" key="3">
    <source>
        <dbReference type="ARBA" id="ARBA00022676"/>
    </source>
</evidence>
<evidence type="ECO:0000256" key="4">
    <source>
        <dbReference type="ARBA" id="ARBA00022679"/>
    </source>
</evidence>
<keyword evidence="7 8" id="KW-0472">Membrane</keyword>
<evidence type="ECO:0000256" key="6">
    <source>
        <dbReference type="ARBA" id="ARBA00022989"/>
    </source>
</evidence>
<keyword evidence="6 8" id="KW-1133">Transmembrane helix</keyword>
<dbReference type="GeneID" id="93710933"/>
<comment type="caution">
    <text evidence="10">The sequence shown here is derived from an EMBL/GenBank/DDBJ whole genome shotgun (WGS) entry which is preliminary data.</text>
</comment>
<reference evidence="10 11" key="1">
    <citation type="submission" date="2016-10" db="EMBL/GenBank/DDBJ databases">
        <authorList>
            <person name="Varghese N."/>
            <person name="Submissions S."/>
        </authorList>
    </citation>
    <scope>NUCLEOTIDE SEQUENCE [LARGE SCALE GENOMIC DNA]</scope>
    <source>
        <strain evidence="10 11">DSM 13796</strain>
    </source>
</reference>
<keyword evidence="3 10" id="KW-0328">Glycosyltransferase</keyword>
<feature type="transmembrane region" description="Helical" evidence="8">
    <location>
        <begin position="432"/>
        <end position="449"/>
    </location>
</feature>
<feature type="transmembrane region" description="Helical" evidence="8">
    <location>
        <begin position="157"/>
        <end position="175"/>
    </location>
</feature>
<gene>
    <name evidence="10" type="ORF">SAMN02745910_02277</name>
</gene>
<dbReference type="EMBL" id="FOXX01000005">
    <property type="protein sequence ID" value="SFQ60587.1"/>
    <property type="molecule type" value="Genomic_DNA"/>
</dbReference>
<feature type="transmembrane region" description="Helical" evidence="8">
    <location>
        <begin position="196"/>
        <end position="223"/>
    </location>
</feature>
<feature type="transmembrane region" description="Helical" evidence="8">
    <location>
        <begin position="407"/>
        <end position="425"/>
    </location>
</feature>
<dbReference type="Pfam" id="PF13231">
    <property type="entry name" value="PMT_2"/>
    <property type="match status" value="1"/>
</dbReference>
<evidence type="ECO:0000259" key="9">
    <source>
        <dbReference type="Pfam" id="PF13231"/>
    </source>
</evidence>
<dbReference type="InterPro" id="IPR038731">
    <property type="entry name" value="RgtA/B/C-like"/>
</dbReference>
<keyword evidence="4" id="KW-0808">Transferase</keyword>
<evidence type="ECO:0000256" key="2">
    <source>
        <dbReference type="ARBA" id="ARBA00022475"/>
    </source>
</evidence>
<proteinExistence type="predicted"/>
<evidence type="ECO:0000256" key="8">
    <source>
        <dbReference type="SAM" id="Phobius"/>
    </source>
</evidence>
<dbReference type="PANTHER" id="PTHR33908">
    <property type="entry name" value="MANNOSYLTRANSFERASE YKCB-RELATED"/>
    <property type="match status" value="1"/>
</dbReference>
<organism evidence="10 11">
    <name type="scientific">Priestia endophytica DSM 13796</name>
    <dbReference type="NCBI Taxonomy" id="1121089"/>
    <lineage>
        <taxon>Bacteria</taxon>
        <taxon>Bacillati</taxon>
        <taxon>Bacillota</taxon>
        <taxon>Bacilli</taxon>
        <taxon>Bacillales</taxon>
        <taxon>Bacillaceae</taxon>
        <taxon>Priestia</taxon>
    </lineage>
</organism>
<dbReference type="GO" id="GO:0016757">
    <property type="term" value="F:glycosyltransferase activity"/>
    <property type="evidence" value="ECO:0007669"/>
    <property type="project" value="UniProtKB-KW"/>
</dbReference>
<evidence type="ECO:0000256" key="1">
    <source>
        <dbReference type="ARBA" id="ARBA00004651"/>
    </source>
</evidence>
<evidence type="ECO:0000256" key="7">
    <source>
        <dbReference type="ARBA" id="ARBA00023136"/>
    </source>
</evidence>
<dbReference type="Proteomes" id="UP000182762">
    <property type="component" value="Unassembled WGS sequence"/>
</dbReference>
<evidence type="ECO:0000313" key="11">
    <source>
        <dbReference type="Proteomes" id="UP000182762"/>
    </source>
</evidence>
<evidence type="ECO:0000313" key="10">
    <source>
        <dbReference type="EMBL" id="SFQ60587.1"/>
    </source>
</evidence>
<sequence length="497" mass="56445">MSNFNMNAVSGLFNKFLVLLTLVIFGAIFVFSWEATSQFLKVGQLNFSSNTAILVIAMGIIIYGLIIFLISSYVKKLSQKTFLIVMLSVAFLLRFIWILVVDTPIQSDFNVLYTAAVDASKGDFSFSQTPYFLSWVYQIGFTMYQALILSIFDGGAFVLKLLNVVYGVGTVFLVYKIGTHVFNEAAGRVAGVFYTLYLPSIFMTSVLTNQYIAIILFYAGFYLLVKNGVDHKSSWFFIGILLSLGDIMRPLGAFILVALFCYMFLQFISSKKDRKKTVAKKFIGIVAVFYLLHYGVSFAFMTAGVTDYPLSNRNPMWKFVLGFNHETVGQYSTEDSNFMTQYTLGKERTEAEKELIKERLEDKDAVIDLMWNKSEKMWGDLDASINWSVGYQGQSFIHNIFYVGERIMYMTIAIGSILGLLYSLIRKSNMNQSLFLLLVIGYVCIHFLIEIQTRYRFFIIPSFIIIGSYGFSLFVESKKAKSQKEKSSPPQEVAKNV</sequence>
<comment type="subcellular location">
    <subcellularLocation>
        <location evidence="1">Cell membrane</location>
        <topology evidence="1">Multi-pass membrane protein</topology>
    </subcellularLocation>
</comment>
<keyword evidence="11" id="KW-1185">Reference proteome</keyword>
<dbReference type="InterPro" id="IPR050297">
    <property type="entry name" value="LipidA_mod_glycosyltrf_83"/>
</dbReference>
<feature type="transmembrane region" description="Helical" evidence="8">
    <location>
        <begin position="12"/>
        <end position="33"/>
    </location>
</feature>
<dbReference type="PANTHER" id="PTHR33908:SF3">
    <property type="entry name" value="UNDECAPRENYL PHOSPHATE-ALPHA-4-AMINO-4-DEOXY-L-ARABINOSE ARABINOSYL TRANSFERASE"/>
    <property type="match status" value="1"/>
</dbReference>
<protein>
    <submittedName>
        <fullName evidence="10">Dolichyl-phosphate-mannose-protein mannosyltransferase</fullName>
    </submittedName>
</protein>